<reference evidence="1 2" key="1">
    <citation type="submission" date="2023-03" db="EMBL/GenBank/DDBJ databases">
        <title>High-quality genome of Scylla paramamosain provides insights in environmental adaptation.</title>
        <authorList>
            <person name="Zhang L."/>
        </authorList>
    </citation>
    <scope>NUCLEOTIDE SEQUENCE [LARGE SCALE GENOMIC DNA]</scope>
    <source>
        <strain evidence="1">LZ_2023a</strain>
        <tissue evidence="1">Muscle</tissue>
    </source>
</reference>
<dbReference type="EMBL" id="JARAKH010000028">
    <property type="protein sequence ID" value="KAK8388420.1"/>
    <property type="molecule type" value="Genomic_DNA"/>
</dbReference>
<evidence type="ECO:0000313" key="1">
    <source>
        <dbReference type="EMBL" id="KAK8388420.1"/>
    </source>
</evidence>
<accession>A0AAW0TL06</accession>
<gene>
    <name evidence="1" type="ORF">O3P69_020420</name>
</gene>
<dbReference type="Proteomes" id="UP001487740">
    <property type="component" value="Unassembled WGS sequence"/>
</dbReference>
<evidence type="ECO:0000313" key="2">
    <source>
        <dbReference type="Proteomes" id="UP001487740"/>
    </source>
</evidence>
<comment type="caution">
    <text evidence="1">The sequence shown here is derived from an EMBL/GenBank/DDBJ whole genome shotgun (WGS) entry which is preliminary data.</text>
</comment>
<protein>
    <submittedName>
        <fullName evidence="1">Uncharacterized protein</fullName>
    </submittedName>
</protein>
<sequence length="83" mass="9119">MKISADLLPRRQIENKTDLRRIRGTLLRCLGVTLTNKLDADTTPMMTPCPYCLSQHMLCGQTQTSSPTQCGVDGLGLTTAHDN</sequence>
<name>A0AAW0TL06_SCYPA</name>
<keyword evidence="2" id="KW-1185">Reference proteome</keyword>
<dbReference type="AlphaFoldDB" id="A0AAW0TL06"/>
<organism evidence="1 2">
    <name type="scientific">Scylla paramamosain</name>
    <name type="common">Mud crab</name>
    <dbReference type="NCBI Taxonomy" id="85552"/>
    <lineage>
        <taxon>Eukaryota</taxon>
        <taxon>Metazoa</taxon>
        <taxon>Ecdysozoa</taxon>
        <taxon>Arthropoda</taxon>
        <taxon>Crustacea</taxon>
        <taxon>Multicrustacea</taxon>
        <taxon>Malacostraca</taxon>
        <taxon>Eumalacostraca</taxon>
        <taxon>Eucarida</taxon>
        <taxon>Decapoda</taxon>
        <taxon>Pleocyemata</taxon>
        <taxon>Brachyura</taxon>
        <taxon>Eubrachyura</taxon>
        <taxon>Portunoidea</taxon>
        <taxon>Portunidae</taxon>
        <taxon>Portuninae</taxon>
        <taxon>Scylla</taxon>
    </lineage>
</organism>
<proteinExistence type="predicted"/>